<evidence type="ECO:0000313" key="3">
    <source>
        <dbReference type="EMBL" id="SDW73099.1"/>
    </source>
</evidence>
<evidence type="ECO:0000256" key="1">
    <source>
        <dbReference type="SAM" id="Phobius"/>
    </source>
</evidence>
<sequence length="320" mass="36143">MLRKLIIYMPALNEEKTISQVINSIPKTIIGFRAIEILVVNDGSTDQTVSEAKKAGATVLSHNKNKGVGDAFQSAINYALQTKAEALVSIDADGQFDVNQIPEMLAPILNNQADFCIGIRFTNGKPDNMPKIKFWGNKKVNQIVSFVSNTKIHDASCGFRAYSNDTLLSLNLHGSFTYTHETILDLLDKGFNVEQIPVRVQYFEDRVSRIANNLFQYAFKTSSIIFKSLKDYKPLQFFLGIAFFTFLVALFFGGWALTHWIVYDTITPYKSFGIIGLSLLGMSVVVTIFSFMADMLGRIRKNQEKILYFLKKTHFENPER</sequence>
<organism evidence="3 4">
    <name type="scientific">Flavobacterium degerlachei</name>
    <dbReference type="NCBI Taxonomy" id="229203"/>
    <lineage>
        <taxon>Bacteria</taxon>
        <taxon>Pseudomonadati</taxon>
        <taxon>Bacteroidota</taxon>
        <taxon>Flavobacteriia</taxon>
        <taxon>Flavobacteriales</taxon>
        <taxon>Flavobacteriaceae</taxon>
        <taxon>Flavobacterium</taxon>
    </lineage>
</organism>
<dbReference type="CDD" id="cd04179">
    <property type="entry name" value="DPM_DPG-synthase_like"/>
    <property type="match status" value="1"/>
</dbReference>
<protein>
    <submittedName>
        <fullName evidence="3">Glycosyltransferase involved in cell wall bisynthesis</fullName>
    </submittedName>
</protein>
<dbReference type="PANTHER" id="PTHR48090">
    <property type="entry name" value="UNDECAPRENYL-PHOSPHATE 4-DEOXY-4-FORMAMIDO-L-ARABINOSE TRANSFERASE-RELATED"/>
    <property type="match status" value="1"/>
</dbReference>
<gene>
    <name evidence="3" type="ORF">SAMN05444338_104180</name>
</gene>
<dbReference type="Gene3D" id="3.90.550.10">
    <property type="entry name" value="Spore Coat Polysaccharide Biosynthesis Protein SpsA, Chain A"/>
    <property type="match status" value="1"/>
</dbReference>
<name>A0A1H2VZ21_9FLAO</name>
<feature type="transmembrane region" description="Helical" evidence="1">
    <location>
        <begin position="274"/>
        <end position="296"/>
    </location>
</feature>
<evidence type="ECO:0000313" key="4">
    <source>
        <dbReference type="Proteomes" id="UP000198569"/>
    </source>
</evidence>
<proteinExistence type="predicted"/>
<keyword evidence="1" id="KW-0472">Membrane</keyword>
<dbReference type="EMBL" id="FNMV01000004">
    <property type="protein sequence ID" value="SDW73099.1"/>
    <property type="molecule type" value="Genomic_DNA"/>
</dbReference>
<dbReference type="STRING" id="229203.SAMN05444338_104180"/>
<dbReference type="Pfam" id="PF00535">
    <property type="entry name" value="Glycos_transf_2"/>
    <property type="match status" value="1"/>
</dbReference>
<dbReference type="Proteomes" id="UP000198569">
    <property type="component" value="Unassembled WGS sequence"/>
</dbReference>
<dbReference type="RefSeq" id="WP_091430641.1">
    <property type="nucleotide sequence ID" value="NZ_FNMV01000004.1"/>
</dbReference>
<dbReference type="SUPFAM" id="SSF53448">
    <property type="entry name" value="Nucleotide-diphospho-sugar transferases"/>
    <property type="match status" value="1"/>
</dbReference>
<dbReference type="AlphaFoldDB" id="A0A1H2VZ21"/>
<dbReference type="PANTHER" id="PTHR48090:SF6">
    <property type="entry name" value="SLR5056 PROTEIN"/>
    <property type="match status" value="1"/>
</dbReference>
<keyword evidence="1" id="KW-1133">Transmembrane helix</keyword>
<accession>A0A1H2VZ21</accession>
<dbReference type="InterPro" id="IPR050256">
    <property type="entry name" value="Glycosyltransferase_2"/>
</dbReference>
<keyword evidence="1" id="KW-0812">Transmembrane</keyword>
<feature type="domain" description="Glycosyltransferase 2-like" evidence="2">
    <location>
        <begin position="7"/>
        <end position="165"/>
    </location>
</feature>
<keyword evidence="3" id="KW-0808">Transferase</keyword>
<dbReference type="InterPro" id="IPR029044">
    <property type="entry name" value="Nucleotide-diphossugar_trans"/>
</dbReference>
<evidence type="ECO:0000259" key="2">
    <source>
        <dbReference type="Pfam" id="PF00535"/>
    </source>
</evidence>
<dbReference type="OrthoDB" id="9810303at2"/>
<feature type="transmembrane region" description="Helical" evidence="1">
    <location>
        <begin position="237"/>
        <end position="262"/>
    </location>
</feature>
<dbReference type="GO" id="GO:0016740">
    <property type="term" value="F:transferase activity"/>
    <property type="evidence" value="ECO:0007669"/>
    <property type="project" value="UniProtKB-KW"/>
</dbReference>
<keyword evidence="4" id="KW-1185">Reference proteome</keyword>
<dbReference type="InterPro" id="IPR001173">
    <property type="entry name" value="Glyco_trans_2-like"/>
</dbReference>
<reference evidence="4" key="1">
    <citation type="submission" date="2016-10" db="EMBL/GenBank/DDBJ databases">
        <authorList>
            <person name="Varghese N."/>
            <person name="Submissions S."/>
        </authorList>
    </citation>
    <scope>NUCLEOTIDE SEQUENCE [LARGE SCALE GENOMIC DNA]</scope>
    <source>
        <strain evidence="4">DSM 15718</strain>
    </source>
</reference>